<dbReference type="InterPro" id="IPR039183">
    <property type="entry name" value="CCD66"/>
</dbReference>
<feature type="compositionally biased region" description="Basic and acidic residues" evidence="1">
    <location>
        <begin position="200"/>
        <end position="234"/>
    </location>
</feature>
<feature type="compositionally biased region" description="Basic and acidic residues" evidence="1">
    <location>
        <begin position="472"/>
        <end position="482"/>
    </location>
</feature>
<feature type="region of interest" description="Disordered" evidence="1">
    <location>
        <begin position="1029"/>
        <end position="1239"/>
    </location>
</feature>
<dbReference type="PANTHER" id="PTHR22736:SF2">
    <property type="entry name" value="COILED-COIL DOMAIN-CONTAINING PROTEIN 66"/>
    <property type="match status" value="1"/>
</dbReference>
<feature type="compositionally biased region" description="Polar residues" evidence="1">
    <location>
        <begin position="1180"/>
        <end position="1194"/>
    </location>
</feature>
<feature type="compositionally biased region" description="Basic and acidic residues" evidence="1">
    <location>
        <begin position="1048"/>
        <end position="1061"/>
    </location>
</feature>
<feature type="compositionally biased region" description="Basic and acidic residues" evidence="1">
    <location>
        <begin position="512"/>
        <end position="524"/>
    </location>
</feature>
<dbReference type="PANTHER" id="PTHR22736">
    <property type="entry name" value="COILED-COIL DOMAIN-CONTAINING PROTEIN 66"/>
    <property type="match status" value="1"/>
</dbReference>
<dbReference type="Proteomes" id="UP000694888">
    <property type="component" value="Unplaced"/>
</dbReference>
<accession>A0ABM0JT23</accession>
<proteinExistence type="predicted"/>
<feature type="compositionally biased region" description="Basic and acidic residues" evidence="1">
    <location>
        <begin position="887"/>
        <end position="901"/>
    </location>
</feature>
<feature type="compositionally biased region" description="Basic and acidic residues" evidence="1">
    <location>
        <begin position="489"/>
        <end position="503"/>
    </location>
</feature>
<feature type="compositionally biased region" description="Basic and acidic residues" evidence="1">
    <location>
        <begin position="159"/>
        <end position="169"/>
    </location>
</feature>
<feature type="compositionally biased region" description="Basic and acidic residues" evidence="1">
    <location>
        <begin position="347"/>
        <end position="382"/>
    </location>
</feature>
<feature type="compositionally biased region" description="Basic and acidic residues" evidence="1">
    <location>
        <begin position="1105"/>
        <end position="1121"/>
    </location>
</feature>
<evidence type="ECO:0000313" key="3">
    <source>
        <dbReference type="Proteomes" id="UP000694888"/>
    </source>
</evidence>
<dbReference type="InterPro" id="IPR040467">
    <property type="entry name" value="CCDC66_dom"/>
</dbReference>
<feature type="region of interest" description="Disordered" evidence="1">
    <location>
        <begin position="772"/>
        <end position="994"/>
    </location>
</feature>
<feature type="region of interest" description="Disordered" evidence="1">
    <location>
        <begin position="66"/>
        <end position="105"/>
    </location>
</feature>
<sequence length="1383" mass="159997">MSYGSTGGVHFDLHKNSGGPGIFWHRDKPKNEQRKFGYKSKKLRHAIRRPDDQAVLEAFEAEKELEKKKFNQSNKDFIRNNKDRFKPKEEPPQARPGSQHITPGTVTLTQEQLAALLASLGKTKDTGGDNPLKISFDTSNNKIEVERYESSGSGDEAEYDKHTKGSRQVDDDDDDRSDVGIGAFLGQNKENKTKAKRKVFHEDKEDVRVKESRDRGNRREEEERRSRGERRPKVSQEGPSHRLSAPEPQAESRLSWEMAKKEAGVEHVPDVVPWKHLTVGERKRLQWAREKAEVPEEYNPWGRPGAGAPQRKEEEEADRKAEAKSRQQQQQVERHRPDISSRASNIDAEKKRKQEELANEIEKLRREIQEAEEKKKDEEERIKKSRKSREKPKEEEPSERVREAKTRHEKEKVGAKKDSRDRSQRRSQKKEEDPAENGMDREDNQVQIVIVRKKKPKQETTNETEMVIDVRSSTEDASDSKTEKKKMKKDRESKGETAEKTDNLEDGPSHGSVKEKEKEKHERPAAQTVLTDDTAHLTKKEIEKRKWLAELDKQREEQRMRKQAEKEKDRAGIHDQWADRFVYHKTSEHISPRKSQPSYREDVSALGRAEEPQVEVNAPPAAMRSALVVGTGTLNENRYNDKKTEEKRRWLEELEKQREEQRQAKAAQKERDRQEDGTWADRYPTDHKKLVKPNEVSGHAGPSPQAPAHMADTQRTSSAPGISELHDLRASKDDDEQSTFLRGQGAFVDPVTRREQEEKRRVYLEYQAQVKAQIEEKDRLKREERERKIREDMEEERKLQQERDNMQRQLDMEQRKTREREELRQKQIAVLKTAMDEAQEKAQEEKNLKRIHHLREKGHDVSHLKATYEEPASRMSGAIAHGSKNSVKQEEATTPRRKEYELNSLPGLGQQDSSRDPPPHLAVASSSSPPPPHHHGDAPTAWRDASPPVRRHAMGQSYTKEPYVEDRVLTPSRFRNPSKPFSDSDSPRREFGTQTLELKDLQAILNSLPDEVQIEYKMKVEEALKEKAIKEKARERPGGPSRKVHVKSASDVHDKGGRKPPAESNPRVGRKIVQREAEPEERKRPVKLNERPAWNSNRKKQVVKNSERDPFYQQKREEKEMRKAKRERQLQYLQELNKEKIPSLSKSPGRSRDVSPEGAKIVGERGRKPVRKVYGGNQGNQGEAQRDSSPNILSLVNEKERNHRSKSPKTTGRSSPLIPTVRHRTSNIRGDDTDRDPYHYTNNYLRNSQTETKYGDIDFAPAVDGDLIPFMRTTEILDPSKADEPMAISRENSRMERARRAYMETHNPASKGKQLDVYQDREREAALKASQDPILNPSRVTDHPTARQDRILQQLSSLKQTLMQRQKELEHYMVPEDEETVRG</sequence>
<evidence type="ECO:0000313" key="4">
    <source>
        <dbReference type="RefSeq" id="XP_005100844.1"/>
    </source>
</evidence>
<dbReference type="Pfam" id="PF15236">
    <property type="entry name" value="CCDC66"/>
    <property type="match status" value="1"/>
</dbReference>
<feature type="compositionally biased region" description="Basic and acidic residues" evidence="1">
    <location>
        <begin position="655"/>
        <end position="676"/>
    </location>
</feature>
<dbReference type="RefSeq" id="XP_005100844.1">
    <property type="nucleotide sequence ID" value="XM_005100787.3"/>
</dbReference>
<feature type="compositionally biased region" description="Basic and acidic residues" evidence="1">
    <location>
        <begin position="1229"/>
        <end position="1238"/>
    </location>
</feature>
<feature type="region of interest" description="Disordered" evidence="1">
    <location>
        <begin position="1325"/>
        <end position="1345"/>
    </location>
</feature>
<feature type="compositionally biased region" description="Basic and acidic residues" evidence="1">
    <location>
        <begin position="76"/>
        <end position="92"/>
    </location>
</feature>
<feature type="compositionally biased region" description="Polar residues" evidence="1">
    <location>
        <begin position="973"/>
        <end position="984"/>
    </location>
</feature>
<gene>
    <name evidence="4" type="primary">LOC101850810</name>
</gene>
<feature type="compositionally biased region" description="Basic and acidic residues" evidence="1">
    <location>
        <begin position="599"/>
        <end position="611"/>
    </location>
</feature>
<protein>
    <submittedName>
        <fullName evidence="4">Trichohyalin isoform X1</fullName>
    </submittedName>
</protein>
<keyword evidence="3" id="KW-1185">Reference proteome</keyword>
<evidence type="ECO:0000259" key="2">
    <source>
        <dbReference type="Pfam" id="PF15236"/>
    </source>
</evidence>
<feature type="compositionally biased region" description="Basic and acidic residues" evidence="1">
    <location>
        <begin position="857"/>
        <end position="872"/>
    </location>
</feature>
<feature type="compositionally biased region" description="Basic and acidic residues" evidence="1">
    <location>
        <begin position="834"/>
        <end position="848"/>
    </location>
</feature>
<dbReference type="GeneID" id="101850810"/>
<feature type="region of interest" description="Disordered" evidence="1">
    <location>
        <begin position="588"/>
        <end position="619"/>
    </location>
</feature>
<organism evidence="3 4">
    <name type="scientific">Aplysia californica</name>
    <name type="common">California sea hare</name>
    <dbReference type="NCBI Taxonomy" id="6500"/>
    <lineage>
        <taxon>Eukaryota</taxon>
        <taxon>Metazoa</taxon>
        <taxon>Spiralia</taxon>
        <taxon>Lophotrochozoa</taxon>
        <taxon>Mollusca</taxon>
        <taxon>Gastropoda</taxon>
        <taxon>Heterobranchia</taxon>
        <taxon>Euthyneura</taxon>
        <taxon>Tectipleura</taxon>
        <taxon>Aplysiida</taxon>
        <taxon>Aplysioidea</taxon>
        <taxon>Aplysiidae</taxon>
        <taxon>Aplysia</taxon>
    </lineage>
</organism>
<evidence type="ECO:0000256" key="1">
    <source>
        <dbReference type="SAM" id="MobiDB-lite"/>
    </source>
</evidence>
<reference evidence="4" key="1">
    <citation type="submission" date="2025-08" db="UniProtKB">
        <authorList>
            <consortium name="RefSeq"/>
        </authorList>
    </citation>
    <scope>IDENTIFICATION</scope>
</reference>
<feature type="domain" description="CCDC66" evidence="2">
    <location>
        <begin position="732"/>
        <end position="862"/>
    </location>
</feature>
<feature type="compositionally biased region" description="Basic and acidic residues" evidence="1">
    <location>
        <begin position="773"/>
        <end position="825"/>
    </location>
</feature>
<feature type="region of interest" description="Disordered" evidence="1">
    <location>
        <begin position="655"/>
        <end position="758"/>
    </location>
</feature>
<name>A0ABM0JT23_APLCA</name>
<feature type="region of interest" description="Disordered" evidence="1">
    <location>
        <begin position="286"/>
        <end position="573"/>
    </location>
</feature>
<feature type="compositionally biased region" description="Basic and acidic residues" evidence="1">
    <location>
        <begin position="533"/>
        <end position="573"/>
    </location>
</feature>
<feature type="region of interest" description="Disordered" evidence="1">
    <location>
        <begin position="121"/>
        <end position="264"/>
    </location>
</feature>
<feature type="compositionally biased region" description="Basic and acidic residues" evidence="1">
    <location>
        <begin position="391"/>
        <end position="444"/>
    </location>
</feature>
<feature type="compositionally biased region" description="Basic and acidic residues" evidence="1">
    <location>
        <begin position="310"/>
        <end position="325"/>
    </location>
</feature>
<feature type="compositionally biased region" description="Basic and acidic residues" evidence="1">
    <location>
        <begin position="1073"/>
        <end position="1090"/>
    </location>
</feature>
<feature type="region of interest" description="Disordered" evidence="1">
    <location>
        <begin position="1"/>
        <end position="30"/>
    </location>
</feature>